<dbReference type="Proteomes" id="UP000023435">
    <property type="component" value="Unassembled WGS sequence"/>
</dbReference>
<keyword evidence="2" id="KW-0808">Transferase</keyword>
<dbReference type="RefSeq" id="WP_036103203.1">
    <property type="nucleotide sequence ID" value="NZ_JAJA02000001.1"/>
</dbReference>
<dbReference type="Pfam" id="PF13714">
    <property type="entry name" value="PEP_mutase"/>
    <property type="match status" value="1"/>
</dbReference>
<accession>A0A108U669</accession>
<dbReference type="GeneID" id="97903127"/>
<dbReference type="PANTHER" id="PTHR42905">
    <property type="entry name" value="PHOSPHOENOLPYRUVATE CARBOXYLASE"/>
    <property type="match status" value="1"/>
</dbReference>
<dbReference type="CDD" id="cd00377">
    <property type="entry name" value="ICL_PEPM"/>
    <property type="match status" value="1"/>
</dbReference>
<dbReference type="EMBL" id="JAJA02000001">
    <property type="protein sequence ID" value="KWS03294.1"/>
    <property type="molecule type" value="Genomic_DNA"/>
</dbReference>
<evidence type="ECO:0000313" key="2">
    <source>
        <dbReference type="EMBL" id="KWS03294.1"/>
    </source>
</evidence>
<keyword evidence="3" id="KW-1185">Reference proteome</keyword>
<keyword evidence="1" id="KW-0479">Metal-binding</keyword>
<dbReference type="InterPro" id="IPR015813">
    <property type="entry name" value="Pyrv/PenolPyrv_kinase-like_dom"/>
</dbReference>
<dbReference type="Gene3D" id="3.20.20.60">
    <property type="entry name" value="Phosphoenolpyruvate-binding domains"/>
    <property type="match status" value="1"/>
</dbReference>
<dbReference type="GO" id="GO:0046872">
    <property type="term" value="F:metal ion binding"/>
    <property type="evidence" value="ECO:0007669"/>
    <property type="project" value="UniProtKB-KW"/>
</dbReference>
<dbReference type="OrthoDB" id="9780430at2"/>
<sequence length="271" mass="28520">MSRPQTELATQFHALHHDGLLLLANAWDAGSARMIESLGAKAMATTSAGVAWSHGYPDGDLLPVRRLVATVADIVRAIQIPLTVDAEGGYSDDPAAVAETVSGLIDVGAVGINLEDGGQDPDLLCAKIEHIKRASARLGIALYLNARTDVYLRGLAPPEQRVEATLARAARYRAAGADGLFVPGLTDEAQTRAIASEAGLPLNLLARPALPSAEVLQTWGVRRLSAGSDIAQSMYTRMSALASGFLRDGDSRPLGADATPYSQLNALFEGR</sequence>
<dbReference type="EC" id="2.7.8.23" evidence="2"/>
<gene>
    <name evidence="2" type="ORF">AZ78_0840</name>
</gene>
<reference evidence="2 3" key="1">
    <citation type="journal article" date="2014" name="Genome Announc.">
        <title>Draft Genome Sequence of Lysobacter capsici AZ78, a Bacterium Antagonistic to Plant-Pathogenic Oomycetes.</title>
        <authorList>
            <person name="Puopolo G."/>
            <person name="Sonego P."/>
            <person name="Engelen K."/>
            <person name="Pertot I."/>
        </authorList>
    </citation>
    <scope>NUCLEOTIDE SEQUENCE [LARGE SCALE GENOMIC DNA]</scope>
    <source>
        <strain evidence="2 3">AZ78</strain>
    </source>
</reference>
<evidence type="ECO:0000313" key="3">
    <source>
        <dbReference type="Proteomes" id="UP000023435"/>
    </source>
</evidence>
<dbReference type="SUPFAM" id="SSF51621">
    <property type="entry name" value="Phosphoenolpyruvate/pyruvate domain"/>
    <property type="match status" value="1"/>
</dbReference>
<dbReference type="InterPro" id="IPR039556">
    <property type="entry name" value="ICL/PEPM"/>
</dbReference>
<evidence type="ECO:0000256" key="1">
    <source>
        <dbReference type="ARBA" id="ARBA00022723"/>
    </source>
</evidence>
<organism evidence="2 3">
    <name type="scientific">Lysobacter capsici AZ78</name>
    <dbReference type="NCBI Taxonomy" id="1444315"/>
    <lineage>
        <taxon>Bacteria</taxon>
        <taxon>Pseudomonadati</taxon>
        <taxon>Pseudomonadota</taxon>
        <taxon>Gammaproteobacteria</taxon>
        <taxon>Lysobacterales</taxon>
        <taxon>Lysobacteraceae</taxon>
        <taxon>Lysobacter</taxon>
    </lineage>
</organism>
<dbReference type="PANTHER" id="PTHR42905:SF16">
    <property type="entry name" value="CARBOXYPHOSPHONOENOLPYRUVATE PHOSPHONOMUTASE-LIKE PROTEIN (AFU_ORTHOLOGUE AFUA_5G07230)"/>
    <property type="match status" value="1"/>
</dbReference>
<proteinExistence type="predicted"/>
<name>A0A108U669_9GAMM</name>
<comment type="caution">
    <text evidence="2">The sequence shown here is derived from an EMBL/GenBank/DDBJ whole genome shotgun (WGS) entry which is preliminary data.</text>
</comment>
<protein>
    <submittedName>
        <fullName evidence="2">Carboxyvinyl-carboxyphosphonate phosphorylmutase</fullName>
        <ecNumber evidence="2">2.7.8.23</ecNumber>
    </submittedName>
</protein>
<dbReference type="InterPro" id="IPR040442">
    <property type="entry name" value="Pyrv_kinase-like_dom_sf"/>
</dbReference>
<dbReference type="AlphaFoldDB" id="A0A108U669"/>
<dbReference type="GO" id="GO:0008807">
    <property type="term" value="F:carboxyvinyl-carboxyphosphonate phosphorylmutase activity"/>
    <property type="evidence" value="ECO:0007669"/>
    <property type="project" value="UniProtKB-EC"/>
</dbReference>